<dbReference type="AlphaFoldDB" id="A0AAN8D6N1"/>
<protein>
    <submittedName>
        <fullName evidence="1">Uncharacterized protein</fullName>
    </submittedName>
</protein>
<comment type="caution">
    <text evidence="1">The sequence shown here is derived from an EMBL/GenBank/DDBJ whole genome shotgun (WGS) entry which is preliminary data.</text>
</comment>
<dbReference type="EMBL" id="JAULUE010002046">
    <property type="protein sequence ID" value="KAK5914943.1"/>
    <property type="molecule type" value="Genomic_DNA"/>
</dbReference>
<keyword evidence="2" id="KW-1185">Reference proteome</keyword>
<accession>A0AAN8D6N1</accession>
<gene>
    <name evidence="1" type="ORF">CesoFtcFv8_000582</name>
</gene>
<evidence type="ECO:0000313" key="1">
    <source>
        <dbReference type="EMBL" id="KAK5914943.1"/>
    </source>
</evidence>
<organism evidence="1 2">
    <name type="scientific">Champsocephalus esox</name>
    <name type="common">pike icefish</name>
    <dbReference type="NCBI Taxonomy" id="159716"/>
    <lineage>
        <taxon>Eukaryota</taxon>
        <taxon>Metazoa</taxon>
        <taxon>Chordata</taxon>
        <taxon>Craniata</taxon>
        <taxon>Vertebrata</taxon>
        <taxon>Euteleostomi</taxon>
        <taxon>Actinopterygii</taxon>
        <taxon>Neopterygii</taxon>
        <taxon>Teleostei</taxon>
        <taxon>Neoteleostei</taxon>
        <taxon>Acanthomorphata</taxon>
        <taxon>Eupercaria</taxon>
        <taxon>Perciformes</taxon>
        <taxon>Notothenioidei</taxon>
        <taxon>Channichthyidae</taxon>
        <taxon>Champsocephalus</taxon>
    </lineage>
</organism>
<proteinExistence type="predicted"/>
<name>A0AAN8D6N1_9TELE</name>
<evidence type="ECO:0000313" key="2">
    <source>
        <dbReference type="Proteomes" id="UP001335648"/>
    </source>
</evidence>
<dbReference type="Proteomes" id="UP001335648">
    <property type="component" value="Unassembled WGS sequence"/>
</dbReference>
<reference evidence="1 2" key="1">
    <citation type="journal article" date="2023" name="Mol. Biol. Evol.">
        <title>Genomics of Secondarily Temperate Adaptation in the Only Non-Antarctic Icefish.</title>
        <authorList>
            <person name="Rivera-Colon A.G."/>
            <person name="Rayamajhi N."/>
            <person name="Minhas B.F."/>
            <person name="Madrigal G."/>
            <person name="Bilyk K.T."/>
            <person name="Yoon V."/>
            <person name="Hune M."/>
            <person name="Gregory S."/>
            <person name="Cheng C.H.C."/>
            <person name="Catchen J.M."/>
        </authorList>
    </citation>
    <scope>NUCLEOTIDE SEQUENCE [LARGE SCALE GENOMIC DNA]</scope>
    <source>
        <strain evidence="1">JC2023a</strain>
    </source>
</reference>
<sequence length="103" mass="11448">MTCLRTNTAMFCSTAAPSIPAPFLLNPFLPSLTLTHCNRELTPSTALSQCSASTEPALSQTNTLSPRLIWLLKVETALVRTRCRRGYVGQRKTEHRKPLHHST</sequence>